<dbReference type="Gene3D" id="3.10.105.10">
    <property type="entry name" value="Dipeptide-binding Protein, Domain 3"/>
    <property type="match status" value="1"/>
</dbReference>
<dbReference type="Pfam" id="PF00496">
    <property type="entry name" value="SBP_bac_5"/>
    <property type="match status" value="1"/>
</dbReference>
<feature type="domain" description="Solute-binding protein family 5" evidence="2">
    <location>
        <begin position="110"/>
        <end position="461"/>
    </location>
</feature>
<dbReference type="PROSITE" id="PS51257">
    <property type="entry name" value="PROKAR_LIPOPROTEIN"/>
    <property type="match status" value="1"/>
</dbReference>
<dbReference type="Proteomes" id="UP000823900">
    <property type="component" value="Unassembled WGS sequence"/>
</dbReference>
<dbReference type="AlphaFoldDB" id="A0A9D2HFC9"/>
<dbReference type="PANTHER" id="PTHR30290">
    <property type="entry name" value="PERIPLASMIC BINDING COMPONENT OF ABC TRANSPORTER"/>
    <property type="match status" value="1"/>
</dbReference>
<accession>A0A9D2HFC9</accession>
<dbReference type="GO" id="GO:0015833">
    <property type="term" value="P:peptide transport"/>
    <property type="evidence" value="ECO:0007669"/>
    <property type="project" value="TreeGrafter"/>
</dbReference>
<evidence type="ECO:0000313" key="4">
    <source>
        <dbReference type="Proteomes" id="UP000823900"/>
    </source>
</evidence>
<dbReference type="GO" id="GO:0043190">
    <property type="term" value="C:ATP-binding cassette (ABC) transporter complex"/>
    <property type="evidence" value="ECO:0007669"/>
    <property type="project" value="InterPro"/>
</dbReference>
<comment type="caution">
    <text evidence="3">The sequence shown here is derived from an EMBL/GenBank/DDBJ whole genome shotgun (WGS) entry which is preliminary data.</text>
</comment>
<dbReference type="InterPro" id="IPR039424">
    <property type="entry name" value="SBP_5"/>
</dbReference>
<sequence length="547" mass="60832">MKKTMKALLITAAALVLTACGGQTGQTETSQGESPAGTTAASENLVDLESGSEEASGEAAQGGTIVIAVTADPQNVNPLYVVDQTSFNIQQALYSPFFEIVGGEMFYGNGLCEKVETNEACDTFTLTLKPDLKWHDGEPLTADDVVFTMEVLVDESQNVPYSSYGFVNGEPVKAEKVDDRTVTLTLSAPSAGFLGGLSQVYCIPKHIYEGVENIGSSELNNSPVGSGPFKFEEYRSGEYFRVSRFDDWMDEVYLDGITFQIVKDANSSNAALANGSINARLINTDDYATVSGYDNVTVYSYNSGRVDAMFMNQNTDAMKDIRIRQAVAYALNKEELCTFAFMDAAFADPAYSIFTPDTLYYTDELTKMDNDVEKAKELLKEAGQTDLTLKLLYISTDKTMENQAIYIQSKLQEAGITVELNPMDESSYKNKTKEMDSAEYDLILAFYTLGEEPSLYSDMVYSGRRSNYSRVEDSELDALWDKANMTADEEERRGLYEEIQTRINDNTYIYPIAYSKGFYAVDNQFKGFDECLLKTIYYDYSKIYSVQ</sequence>
<protein>
    <submittedName>
        <fullName evidence="3">ABC transporter substrate-binding protein</fullName>
    </submittedName>
</protein>
<feature type="chain" id="PRO_5039105065" evidence="1">
    <location>
        <begin position="22"/>
        <end position="547"/>
    </location>
</feature>
<feature type="signal peptide" evidence="1">
    <location>
        <begin position="1"/>
        <end position="21"/>
    </location>
</feature>
<organism evidence="3 4">
    <name type="scientific">Candidatus Lachnoclostridium stercoravium</name>
    <dbReference type="NCBI Taxonomy" id="2838633"/>
    <lineage>
        <taxon>Bacteria</taxon>
        <taxon>Bacillati</taxon>
        <taxon>Bacillota</taxon>
        <taxon>Clostridia</taxon>
        <taxon>Lachnospirales</taxon>
        <taxon>Lachnospiraceae</taxon>
    </lineage>
</organism>
<dbReference type="GO" id="GO:1904680">
    <property type="term" value="F:peptide transmembrane transporter activity"/>
    <property type="evidence" value="ECO:0007669"/>
    <property type="project" value="TreeGrafter"/>
</dbReference>
<dbReference type="SUPFAM" id="SSF53850">
    <property type="entry name" value="Periplasmic binding protein-like II"/>
    <property type="match status" value="1"/>
</dbReference>
<reference evidence="3" key="1">
    <citation type="journal article" date="2021" name="PeerJ">
        <title>Extensive microbial diversity within the chicken gut microbiome revealed by metagenomics and culture.</title>
        <authorList>
            <person name="Gilroy R."/>
            <person name="Ravi A."/>
            <person name="Getino M."/>
            <person name="Pursley I."/>
            <person name="Horton D.L."/>
            <person name="Alikhan N.F."/>
            <person name="Baker D."/>
            <person name="Gharbi K."/>
            <person name="Hall N."/>
            <person name="Watson M."/>
            <person name="Adriaenssens E.M."/>
            <person name="Foster-Nyarko E."/>
            <person name="Jarju S."/>
            <person name="Secka A."/>
            <person name="Antonio M."/>
            <person name="Oren A."/>
            <person name="Chaudhuri R.R."/>
            <person name="La Ragione R."/>
            <person name="Hildebrand F."/>
            <person name="Pallen M.J."/>
        </authorList>
    </citation>
    <scope>NUCLEOTIDE SEQUENCE</scope>
    <source>
        <strain evidence="3">CHK178-16964</strain>
    </source>
</reference>
<dbReference type="Gene3D" id="3.90.76.10">
    <property type="entry name" value="Dipeptide-binding Protein, Domain 1"/>
    <property type="match status" value="1"/>
</dbReference>
<keyword evidence="1" id="KW-0732">Signal</keyword>
<dbReference type="Gene3D" id="3.40.190.10">
    <property type="entry name" value="Periplasmic binding protein-like II"/>
    <property type="match status" value="1"/>
</dbReference>
<name>A0A9D2HFC9_9FIRM</name>
<dbReference type="PIRSF" id="PIRSF002741">
    <property type="entry name" value="MppA"/>
    <property type="match status" value="1"/>
</dbReference>
<proteinExistence type="predicted"/>
<dbReference type="CDD" id="cd00995">
    <property type="entry name" value="PBP2_NikA_DppA_OppA_like"/>
    <property type="match status" value="1"/>
</dbReference>
<dbReference type="InterPro" id="IPR000914">
    <property type="entry name" value="SBP_5_dom"/>
</dbReference>
<evidence type="ECO:0000256" key="1">
    <source>
        <dbReference type="SAM" id="SignalP"/>
    </source>
</evidence>
<dbReference type="InterPro" id="IPR030678">
    <property type="entry name" value="Peptide/Ni-bd"/>
</dbReference>
<dbReference type="PANTHER" id="PTHR30290:SF59">
    <property type="entry name" value="OLIGOPEPTIDE ABC TRANSPORTER,SUBSTRATE-BINDING PROTEIN"/>
    <property type="match status" value="1"/>
</dbReference>
<evidence type="ECO:0000259" key="2">
    <source>
        <dbReference type="Pfam" id="PF00496"/>
    </source>
</evidence>
<gene>
    <name evidence="3" type="ORF">IAA07_03215</name>
</gene>
<reference evidence="3" key="2">
    <citation type="submission" date="2021-04" db="EMBL/GenBank/DDBJ databases">
        <authorList>
            <person name="Gilroy R."/>
        </authorList>
    </citation>
    <scope>NUCLEOTIDE SEQUENCE</scope>
    <source>
        <strain evidence="3">CHK178-16964</strain>
    </source>
</reference>
<evidence type="ECO:0000313" key="3">
    <source>
        <dbReference type="EMBL" id="HJA70576.1"/>
    </source>
</evidence>
<dbReference type="EMBL" id="DWZA01000028">
    <property type="protein sequence ID" value="HJA70576.1"/>
    <property type="molecule type" value="Genomic_DNA"/>
</dbReference>
<dbReference type="GO" id="GO:0042597">
    <property type="term" value="C:periplasmic space"/>
    <property type="evidence" value="ECO:0007669"/>
    <property type="project" value="UniProtKB-ARBA"/>
</dbReference>